<dbReference type="RefSeq" id="XP_066932580.1">
    <property type="nucleotide sequence ID" value="XM_067076479.1"/>
</dbReference>
<proteinExistence type="inferred from homology"/>
<dbReference type="GO" id="GO:0003925">
    <property type="term" value="F:G protein activity"/>
    <property type="evidence" value="ECO:0007669"/>
    <property type="project" value="UniProtKB-EC"/>
</dbReference>
<dbReference type="RefSeq" id="XP_066932578.1">
    <property type="nucleotide sequence ID" value="XM_067076477.1"/>
</dbReference>
<organism evidence="6 7">
    <name type="scientific">Clytia hemisphaerica</name>
    <dbReference type="NCBI Taxonomy" id="252671"/>
    <lineage>
        <taxon>Eukaryota</taxon>
        <taxon>Metazoa</taxon>
        <taxon>Cnidaria</taxon>
        <taxon>Hydrozoa</taxon>
        <taxon>Hydroidolina</taxon>
        <taxon>Leptothecata</taxon>
        <taxon>Obeliida</taxon>
        <taxon>Clytiidae</taxon>
        <taxon>Clytia</taxon>
    </lineage>
</organism>
<dbReference type="PROSITE" id="PS51419">
    <property type="entry name" value="RAB"/>
    <property type="match status" value="1"/>
</dbReference>
<dbReference type="InterPro" id="IPR051065">
    <property type="entry name" value="Ras-related_GTPase"/>
</dbReference>
<dbReference type="EnsemblMetazoa" id="CLYHEMT016304.2">
    <property type="protein sequence ID" value="CLYHEMP016304.2"/>
    <property type="gene ID" value="CLYHEMG016304"/>
</dbReference>
<name>A0A7M5X382_9CNID</name>
<protein>
    <recommendedName>
        <fullName evidence="2">small monomeric GTPase</fullName>
        <ecNumber evidence="2">3.6.5.2</ecNumber>
    </recommendedName>
</protein>
<dbReference type="OrthoDB" id="5968129at2759"/>
<dbReference type="SUPFAM" id="SSF52540">
    <property type="entry name" value="P-loop containing nucleoside triphosphate hydrolases"/>
    <property type="match status" value="1"/>
</dbReference>
<dbReference type="PRINTS" id="PR00449">
    <property type="entry name" value="RASTRNSFRMNG"/>
</dbReference>
<feature type="compositionally biased region" description="Polar residues" evidence="5">
    <location>
        <begin position="274"/>
        <end position="289"/>
    </location>
</feature>
<dbReference type="AlphaFoldDB" id="A0A7M5X382"/>
<reference evidence="6" key="1">
    <citation type="submission" date="2021-01" db="UniProtKB">
        <authorList>
            <consortium name="EnsemblMetazoa"/>
        </authorList>
    </citation>
    <scope>IDENTIFICATION</scope>
</reference>
<dbReference type="PROSITE" id="PS51421">
    <property type="entry name" value="RAS"/>
    <property type="match status" value="1"/>
</dbReference>
<dbReference type="RefSeq" id="XP_066932579.1">
    <property type="nucleotide sequence ID" value="XM_067076478.1"/>
</dbReference>
<evidence type="ECO:0000256" key="1">
    <source>
        <dbReference type="ARBA" id="ARBA00008344"/>
    </source>
</evidence>
<dbReference type="EnsemblMetazoa" id="CLYHEMT016304.1">
    <property type="protein sequence ID" value="CLYHEMP016304.1"/>
    <property type="gene ID" value="CLYHEMG016304"/>
</dbReference>
<comment type="catalytic activity">
    <reaction evidence="4">
        <text>GTP + H2O = GDP + phosphate + H(+)</text>
        <dbReference type="Rhea" id="RHEA:19669"/>
        <dbReference type="ChEBI" id="CHEBI:15377"/>
        <dbReference type="ChEBI" id="CHEBI:15378"/>
        <dbReference type="ChEBI" id="CHEBI:37565"/>
        <dbReference type="ChEBI" id="CHEBI:43474"/>
        <dbReference type="ChEBI" id="CHEBI:58189"/>
        <dbReference type="EC" id="3.6.5.2"/>
    </reaction>
</comment>
<sequence length="330" mass="36817">MTLKRGDTMTMNSFGNHHNNHQQHSNKQNTDTGLSLNLAVVGSKGAGKSAITVRFLTRRFIGEYASQADVCINRNIDVAGRIADVHVKDTNACDWLKGPSALIGWSTAIAIIYSVTDKKSFELATYILSQLNITKRLEADNVLLLANKCDLEHLRQVSRDKGKELAMKYGTQFYETSAANDLNGVQHAFERLLFSALSSQECKVQFNNYTEQTFPVQQRKCNRVQRDFRRDNSARSNKQLRRMSTGSHSSSVDTMSTISDDDRFYAFNIDSSHSSTFSTPDQSPTTSPVPSAGRRKISLPVLLEKMGLTSSSSSNHQHSSRKVSMAPRIR</sequence>
<keyword evidence="3" id="KW-0378">Hydrolase</keyword>
<dbReference type="Pfam" id="PF00071">
    <property type="entry name" value="Ras"/>
    <property type="match status" value="1"/>
</dbReference>
<accession>A0A7M5X382</accession>
<dbReference type="PANTHER" id="PTHR45704">
    <property type="entry name" value="RAS-LIKE FAMILY MEMBER 11"/>
    <property type="match status" value="1"/>
</dbReference>
<dbReference type="EC" id="3.6.5.2" evidence="2"/>
<dbReference type="Proteomes" id="UP000594262">
    <property type="component" value="Unplaced"/>
</dbReference>
<evidence type="ECO:0000256" key="5">
    <source>
        <dbReference type="SAM" id="MobiDB-lite"/>
    </source>
</evidence>
<feature type="region of interest" description="Disordered" evidence="5">
    <location>
        <begin position="226"/>
        <end position="255"/>
    </location>
</feature>
<dbReference type="Gene3D" id="3.40.50.300">
    <property type="entry name" value="P-loop containing nucleotide triphosphate hydrolases"/>
    <property type="match status" value="1"/>
</dbReference>
<evidence type="ECO:0000256" key="4">
    <source>
        <dbReference type="ARBA" id="ARBA00048098"/>
    </source>
</evidence>
<feature type="region of interest" description="Disordered" evidence="5">
    <location>
        <begin position="274"/>
        <end position="295"/>
    </location>
</feature>
<keyword evidence="7" id="KW-1185">Reference proteome</keyword>
<dbReference type="InterPro" id="IPR027417">
    <property type="entry name" value="P-loop_NTPase"/>
</dbReference>
<dbReference type="GO" id="GO:0005525">
    <property type="term" value="F:GTP binding"/>
    <property type="evidence" value="ECO:0007669"/>
    <property type="project" value="InterPro"/>
</dbReference>
<dbReference type="SMART" id="SM00175">
    <property type="entry name" value="RAB"/>
    <property type="match status" value="1"/>
</dbReference>
<evidence type="ECO:0000256" key="2">
    <source>
        <dbReference type="ARBA" id="ARBA00011984"/>
    </source>
</evidence>
<comment type="similarity">
    <text evidence="1">Belongs to the small GTPase superfamily. Ras family.</text>
</comment>
<feature type="compositionally biased region" description="Polar residues" evidence="5">
    <location>
        <begin position="234"/>
        <end position="255"/>
    </location>
</feature>
<feature type="region of interest" description="Disordered" evidence="5">
    <location>
        <begin position="308"/>
        <end position="330"/>
    </location>
</feature>
<dbReference type="InterPro" id="IPR001806">
    <property type="entry name" value="Small_GTPase"/>
</dbReference>
<evidence type="ECO:0000313" key="7">
    <source>
        <dbReference type="Proteomes" id="UP000594262"/>
    </source>
</evidence>
<dbReference type="GeneID" id="136820285"/>
<feature type="region of interest" description="Disordered" evidence="5">
    <location>
        <begin position="1"/>
        <end position="30"/>
    </location>
</feature>
<dbReference type="SMART" id="SM00173">
    <property type="entry name" value="RAS"/>
    <property type="match status" value="1"/>
</dbReference>
<evidence type="ECO:0000313" key="6">
    <source>
        <dbReference type="EnsemblMetazoa" id="CLYHEMP016304.1"/>
    </source>
</evidence>
<evidence type="ECO:0000256" key="3">
    <source>
        <dbReference type="ARBA" id="ARBA00022801"/>
    </source>
</evidence>